<evidence type="ECO:0000313" key="13">
    <source>
        <dbReference type="EMBL" id="AJD07567.1"/>
    </source>
</evidence>
<sequence length="281" mass="32442">MSYRNWCFTLNNPIMNDGKVIAAFADYANIRYLVFQLEVGELGTPHSQGYCEFTKPVRLVALKKIIPGVHGEPRKGTRDQARAYCMKEDTRTEGPWEYGEWPLQQGKRSDVDVVIADINAGKSLADIQQDHPAIYIRLHAGIEKLIAARKPVKPVPKIYWFWGPSGTGKTREAKRNAQGEDDVLIDGTDYAFSSPPPRIFQEYKSHIKRFILDEYHPKMIPHHLLKRYIDRNPVVVNVMYGTEHFVPEEIYITCSVPPSHFWTGNPLREIERRCTEIREFK</sequence>
<keyword evidence="11" id="KW-0238">DNA-binding</keyword>
<feature type="domain" description="CRESS-DNA virus Rep endonuclease" evidence="12">
    <location>
        <begin position="1"/>
        <end position="101"/>
    </location>
</feature>
<evidence type="ECO:0000256" key="7">
    <source>
        <dbReference type="ARBA" id="ARBA00022741"/>
    </source>
</evidence>
<evidence type="ECO:0000313" key="14">
    <source>
        <dbReference type="Proteomes" id="UP000203878"/>
    </source>
</evidence>
<dbReference type="EMBL" id="KM877826">
    <property type="protein sequence ID" value="AJD07567.1"/>
    <property type="molecule type" value="Genomic_DNA"/>
</dbReference>
<reference evidence="13 14" key="1">
    <citation type="journal article" date="2015" name="Infect. Genet. Evol.">
        <title>Characterisation of a diverse range of circular replication-associated protein encoding DNA viruses recovered from a sewage treatment oxidation pond.</title>
        <authorList>
            <person name="Kraberger S."/>
            <person name="Arguello-Astorga G.R."/>
            <person name="Greenfield L.G."/>
            <person name="Galilee C."/>
            <person name="Law D."/>
            <person name="Martin D.P."/>
            <person name="Varsani A."/>
        </authorList>
    </citation>
    <scope>NUCLEOTIDE SEQUENCE [LARGE SCALE GENOMIC DNA]</scope>
    <source>
        <strain evidence="13">SaCM-4_NZ_BS2920_2012</strain>
    </source>
</reference>
<keyword evidence="6" id="KW-0479">Metal-binding</keyword>
<accession>A0A0B4UG03</accession>
<dbReference type="GO" id="GO:0046872">
    <property type="term" value="F:metal ion binding"/>
    <property type="evidence" value="ECO:0007669"/>
    <property type="project" value="UniProtKB-KW"/>
</dbReference>
<comment type="subcellular location">
    <subcellularLocation>
        <location evidence="1">Host nucleus</location>
    </subcellularLocation>
</comment>
<evidence type="ECO:0000256" key="10">
    <source>
        <dbReference type="ARBA" id="ARBA00023124"/>
    </source>
</evidence>
<evidence type="ECO:0000256" key="5">
    <source>
        <dbReference type="ARBA" id="ARBA00022722"/>
    </source>
</evidence>
<dbReference type="Gene3D" id="3.40.1310.20">
    <property type="match status" value="1"/>
</dbReference>
<dbReference type="InterPro" id="IPR027417">
    <property type="entry name" value="P-loop_NTPase"/>
</dbReference>
<dbReference type="Pfam" id="PF02407">
    <property type="entry name" value="Viral_Rep"/>
    <property type="match status" value="1"/>
</dbReference>
<dbReference type="GO" id="GO:0003677">
    <property type="term" value="F:DNA binding"/>
    <property type="evidence" value="ECO:0007669"/>
    <property type="project" value="UniProtKB-KW"/>
</dbReference>
<keyword evidence="9" id="KW-0378">Hydrolase</keyword>
<evidence type="ECO:0000256" key="3">
    <source>
        <dbReference type="ARBA" id="ARBA00022695"/>
    </source>
</evidence>
<keyword evidence="3" id="KW-0548">Nucleotidyltransferase</keyword>
<keyword evidence="5" id="KW-0540">Nuclease</keyword>
<keyword evidence="7" id="KW-0547">Nucleotide-binding</keyword>
<evidence type="ECO:0000256" key="2">
    <source>
        <dbReference type="ARBA" id="ARBA00022679"/>
    </source>
</evidence>
<dbReference type="GO" id="GO:0042025">
    <property type="term" value="C:host cell nucleus"/>
    <property type="evidence" value="ECO:0007669"/>
    <property type="project" value="UniProtKB-SubCell"/>
</dbReference>
<name>A0A0B4UG03_9VIRU</name>
<dbReference type="GO" id="GO:0000166">
    <property type="term" value="F:nucleotide binding"/>
    <property type="evidence" value="ECO:0007669"/>
    <property type="project" value="UniProtKB-KW"/>
</dbReference>
<dbReference type="GO" id="GO:0004519">
    <property type="term" value="F:endonuclease activity"/>
    <property type="evidence" value="ECO:0007669"/>
    <property type="project" value="UniProtKB-KW"/>
</dbReference>
<dbReference type="GO" id="GO:0016779">
    <property type="term" value="F:nucleotidyltransferase activity"/>
    <property type="evidence" value="ECO:0007669"/>
    <property type="project" value="UniProtKB-KW"/>
</dbReference>
<dbReference type="RefSeq" id="YP_009115538.1">
    <property type="nucleotide sequence ID" value="NC_026187.1"/>
</dbReference>
<organism evidence="13 14">
    <name type="scientific">Sewage-associated circular DNA molecule</name>
    <dbReference type="NCBI Taxonomy" id="1592207"/>
    <lineage>
        <taxon>Viruses</taxon>
        <taxon>unclassified satellites</taxon>
        <taxon>DNA satellites</taxon>
    </lineage>
</organism>
<protein>
    <submittedName>
        <fullName evidence="13">Replication-associated protein</fullName>
    </submittedName>
</protein>
<dbReference type="GO" id="GO:0016787">
    <property type="term" value="F:hydrolase activity"/>
    <property type="evidence" value="ECO:0007669"/>
    <property type="project" value="UniProtKB-KW"/>
</dbReference>
<evidence type="ECO:0000259" key="12">
    <source>
        <dbReference type="PROSITE" id="PS52020"/>
    </source>
</evidence>
<dbReference type="Proteomes" id="UP000203878">
    <property type="component" value="Segment"/>
</dbReference>
<proteinExistence type="predicted"/>
<dbReference type="InterPro" id="IPR049912">
    <property type="entry name" value="CRESS_DNA_REP"/>
</dbReference>
<evidence type="ECO:0000256" key="11">
    <source>
        <dbReference type="ARBA" id="ARBA00023125"/>
    </source>
</evidence>
<dbReference type="GO" id="GO:0006260">
    <property type="term" value="P:DNA replication"/>
    <property type="evidence" value="ECO:0007669"/>
    <property type="project" value="UniProtKB-KW"/>
</dbReference>
<dbReference type="GeneID" id="22908809"/>
<dbReference type="PROSITE" id="PS52020">
    <property type="entry name" value="CRESS_DNA_REP"/>
    <property type="match status" value="1"/>
</dbReference>
<keyword evidence="2" id="KW-0808">Transferase</keyword>
<evidence type="ECO:0000256" key="8">
    <source>
        <dbReference type="ARBA" id="ARBA00022759"/>
    </source>
</evidence>
<evidence type="ECO:0000256" key="9">
    <source>
        <dbReference type="ARBA" id="ARBA00022801"/>
    </source>
</evidence>
<keyword evidence="8" id="KW-0255">Endonuclease</keyword>
<evidence type="ECO:0000256" key="4">
    <source>
        <dbReference type="ARBA" id="ARBA00022705"/>
    </source>
</evidence>
<dbReference type="SUPFAM" id="SSF52540">
    <property type="entry name" value="P-loop containing nucleoside triphosphate hydrolases"/>
    <property type="match status" value="1"/>
</dbReference>
<dbReference type="OrthoDB" id="9195at10239"/>
<evidence type="ECO:0000256" key="6">
    <source>
        <dbReference type="ARBA" id="ARBA00022723"/>
    </source>
</evidence>
<dbReference type="KEGG" id="vg:22908809"/>
<keyword evidence="4" id="KW-0235">DNA replication</keyword>
<keyword evidence="10" id="KW-0190">Covalent protein-DNA linkage</keyword>
<evidence type="ECO:0000256" key="1">
    <source>
        <dbReference type="ARBA" id="ARBA00004147"/>
    </source>
</evidence>